<dbReference type="PROSITE" id="PS51186">
    <property type="entry name" value="GNAT"/>
    <property type="match status" value="1"/>
</dbReference>
<dbReference type="Proteomes" id="UP001525968">
    <property type="component" value="Unassembled WGS sequence"/>
</dbReference>
<accession>A0ABT2PR44</accession>
<gene>
    <name evidence="2" type="ORF">N0K08_13560</name>
</gene>
<dbReference type="Gene3D" id="3.40.630.30">
    <property type="match status" value="1"/>
</dbReference>
<dbReference type="PANTHER" id="PTHR43792:SF1">
    <property type="entry name" value="N-ACETYLTRANSFERASE DOMAIN-CONTAINING PROTEIN"/>
    <property type="match status" value="1"/>
</dbReference>
<dbReference type="InterPro" id="IPR016181">
    <property type="entry name" value="Acyl_CoA_acyltransferase"/>
</dbReference>
<keyword evidence="3" id="KW-1185">Reference proteome</keyword>
<evidence type="ECO:0000313" key="3">
    <source>
        <dbReference type="Proteomes" id="UP001525968"/>
    </source>
</evidence>
<dbReference type="EMBL" id="JAODYH010000006">
    <property type="protein sequence ID" value="MCT9811672.1"/>
    <property type="molecule type" value="Genomic_DNA"/>
</dbReference>
<feature type="domain" description="N-acetyltransferase" evidence="1">
    <location>
        <begin position="21"/>
        <end position="189"/>
    </location>
</feature>
<evidence type="ECO:0000313" key="2">
    <source>
        <dbReference type="EMBL" id="MCT9811672.1"/>
    </source>
</evidence>
<comment type="caution">
    <text evidence="2">The sequence shown here is derived from an EMBL/GenBank/DDBJ whole genome shotgun (WGS) entry which is preliminary data.</text>
</comment>
<dbReference type="InterPro" id="IPR000182">
    <property type="entry name" value="GNAT_dom"/>
</dbReference>
<evidence type="ECO:0000259" key="1">
    <source>
        <dbReference type="PROSITE" id="PS51186"/>
    </source>
</evidence>
<reference evidence="2 3" key="1">
    <citation type="submission" date="2022-09" db="EMBL/GenBank/DDBJ databases">
        <title>Draft genome of isolate Be4.</title>
        <authorList>
            <person name="Sanchez-Castro I."/>
            <person name="Martinez-Rodriguez P."/>
            <person name="Descostes M."/>
            <person name="Merroun M."/>
        </authorList>
    </citation>
    <scope>NUCLEOTIDE SEQUENCE [LARGE SCALE GENOMIC DNA]</scope>
    <source>
        <strain evidence="2 3">Be4</strain>
    </source>
</reference>
<dbReference type="Pfam" id="PF13302">
    <property type="entry name" value="Acetyltransf_3"/>
    <property type="match status" value="1"/>
</dbReference>
<protein>
    <submittedName>
        <fullName evidence="2">GNAT family N-acetyltransferase</fullName>
    </submittedName>
</protein>
<proteinExistence type="predicted"/>
<dbReference type="PANTHER" id="PTHR43792">
    <property type="entry name" value="GNAT FAMILY, PUTATIVE (AFU_ORTHOLOGUE AFUA_3G00765)-RELATED-RELATED"/>
    <property type="match status" value="1"/>
</dbReference>
<name>A0ABT2PR44_9BURK</name>
<dbReference type="RefSeq" id="WP_261500926.1">
    <property type="nucleotide sequence ID" value="NZ_JAODYH010000006.1"/>
</dbReference>
<organism evidence="2 3">
    <name type="scientific">Acidovorax bellezanensis</name>
    <dbReference type="NCBI Taxonomy" id="2976702"/>
    <lineage>
        <taxon>Bacteria</taxon>
        <taxon>Pseudomonadati</taxon>
        <taxon>Pseudomonadota</taxon>
        <taxon>Betaproteobacteria</taxon>
        <taxon>Burkholderiales</taxon>
        <taxon>Comamonadaceae</taxon>
        <taxon>Acidovorax</taxon>
    </lineage>
</organism>
<dbReference type="SUPFAM" id="SSF55729">
    <property type="entry name" value="Acyl-CoA N-acyltransferases (Nat)"/>
    <property type="match status" value="1"/>
</dbReference>
<sequence>MVAQKNEGLVMRIQEIETERLRLRQWQDSDYPLFARINADVESMRFFPAPLTVEQSNDLARYCRGLIAQQGWGVWAVEEKTTAKFIGFTGLHKPTDELPFTPCVEIAWRLARAAWGNGFATEAASAALSFAFGELALPEVVSFTTLTNAASERVMQRLGMKREPQTFEHPSLPSGHPLREHLLYRAYADERASDFV</sequence>
<dbReference type="InterPro" id="IPR051531">
    <property type="entry name" value="N-acetyltransferase"/>
</dbReference>